<feature type="transmembrane region" description="Helical" evidence="1">
    <location>
        <begin position="51"/>
        <end position="71"/>
    </location>
</feature>
<evidence type="ECO:0000256" key="1">
    <source>
        <dbReference type="SAM" id="Phobius"/>
    </source>
</evidence>
<dbReference type="SUPFAM" id="SSF55729">
    <property type="entry name" value="Acyl-CoA N-acyltransferases (Nat)"/>
    <property type="match status" value="1"/>
</dbReference>
<keyword evidence="1" id="KW-0812">Transmembrane</keyword>
<dbReference type="InterPro" id="IPR000182">
    <property type="entry name" value="GNAT_dom"/>
</dbReference>
<evidence type="ECO:0000313" key="3">
    <source>
        <dbReference type="EMBL" id="WNZ24737.1"/>
    </source>
</evidence>
<dbReference type="Pfam" id="PF13508">
    <property type="entry name" value="Acetyltransf_7"/>
    <property type="match status" value="1"/>
</dbReference>
<reference evidence="3" key="1">
    <citation type="submission" date="2020-05" db="EMBL/GenBank/DDBJ databases">
        <authorList>
            <person name="Zhu T."/>
            <person name="Keshari N."/>
            <person name="Lu X."/>
        </authorList>
    </citation>
    <scope>NUCLEOTIDE SEQUENCE</scope>
    <source>
        <strain evidence="3">NK1-12</strain>
    </source>
</reference>
<dbReference type="PROSITE" id="PS51186">
    <property type="entry name" value="GNAT"/>
    <property type="match status" value="1"/>
</dbReference>
<dbReference type="GO" id="GO:0016747">
    <property type="term" value="F:acyltransferase activity, transferring groups other than amino-acyl groups"/>
    <property type="evidence" value="ECO:0007669"/>
    <property type="project" value="InterPro"/>
</dbReference>
<dbReference type="CDD" id="cd04301">
    <property type="entry name" value="NAT_SF"/>
    <property type="match status" value="1"/>
</dbReference>
<dbReference type="InterPro" id="IPR016181">
    <property type="entry name" value="Acyl_CoA_acyltransferase"/>
</dbReference>
<dbReference type="AlphaFoldDB" id="A0AA97ALK0"/>
<dbReference type="RefSeq" id="WP_316430688.1">
    <property type="nucleotide sequence ID" value="NZ_CP053586.1"/>
</dbReference>
<evidence type="ECO:0000259" key="2">
    <source>
        <dbReference type="PROSITE" id="PS51186"/>
    </source>
</evidence>
<protein>
    <submittedName>
        <fullName evidence="3">GNAT family N-acetyltransferase</fullName>
    </submittedName>
</protein>
<gene>
    <name evidence="3" type="ORF">HJG54_19075</name>
</gene>
<feature type="domain" description="N-acetyltransferase" evidence="2">
    <location>
        <begin position="18"/>
        <end position="192"/>
    </location>
</feature>
<dbReference type="Gene3D" id="3.40.630.30">
    <property type="match status" value="1"/>
</dbReference>
<keyword evidence="1" id="KW-1133">Transmembrane helix</keyword>
<feature type="transmembrane region" description="Helical" evidence="1">
    <location>
        <begin position="77"/>
        <end position="99"/>
    </location>
</feature>
<sequence>MPNHPVPRLEESEAFWQHHFRPAFPQDRRQIRVLLRSYDDQAANLARGWRLGHYLGLGLVLALILHGLIAVGGIQLLLYGTLGLGTVLLVGWLNSWLFADWQNYWVIEQNQQLIACARRTGYNSYAVLCDVVVAPKYRHHGVGTLLIAAMTRMETQPLYLACCPKLIPFYRRFQFVVINPHSLTAYLRRELGLEQNPALVVLCYSPSNVKDQPIGCHPPDNT</sequence>
<dbReference type="EMBL" id="CP053586">
    <property type="protein sequence ID" value="WNZ24737.1"/>
    <property type="molecule type" value="Genomic_DNA"/>
</dbReference>
<keyword evidence="1" id="KW-0472">Membrane</keyword>
<accession>A0AA97ALK0</accession>
<name>A0AA97ALK0_9CYAN</name>
<organism evidence="3">
    <name type="scientific">Leptolyngbya sp. NK1-12</name>
    <dbReference type="NCBI Taxonomy" id="2547451"/>
    <lineage>
        <taxon>Bacteria</taxon>
        <taxon>Bacillati</taxon>
        <taxon>Cyanobacteriota</taxon>
        <taxon>Cyanophyceae</taxon>
        <taxon>Leptolyngbyales</taxon>
        <taxon>Leptolyngbyaceae</taxon>
        <taxon>Leptolyngbya group</taxon>
        <taxon>Leptolyngbya</taxon>
    </lineage>
</organism>
<proteinExistence type="predicted"/>